<dbReference type="EMBL" id="LKHV02000001">
    <property type="protein sequence ID" value="MCS5709622.1"/>
    <property type="molecule type" value="Genomic_DNA"/>
</dbReference>
<reference evidence="4" key="3">
    <citation type="submission" date="2021-06" db="EMBL/GenBank/DDBJ databases">
        <title>Genomic Description and Analysis of Intracellular Bacteria, Candidatus Berkiella cookevillensis and Candidatus Berkiella aquae.</title>
        <authorList>
            <person name="Kidane D.T."/>
            <person name="Mehari Y.T."/>
            <person name="Rice F.C."/>
            <person name="Arivett B.A."/>
            <person name="Farone A.L."/>
            <person name="Berk S.G."/>
            <person name="Farone M.B."/>
        </authorList>
    </citation>
    <scope>NUCLEOTIDE SEQUENCE</scope>
    <source>
        <strain evidence="4">CC99</strain>
    </source>
</reference>
<feature type="compositionally biased region" description="Low complexity" evidence="1">
    <location>
        <begin position="452"/>
        <end position="463"/>
    </location>
</feature>
<feature type="region of interest" description="Disordered" evidence="1">
    <location>
        <begin position="436"/>
        <end position="474"/>
    </location>
</feature>
<name>A0A0Q9YML3_9GAMM</name>
<protein>
    <submittedName>
        <fullName evidence="3">Uncharacterized protein</fullName>
    </submittedName>
</protein>
<keyword evidence="2" id="KW-0812">Transmembrane</keyword>
<evidence type="ECO:0000313" key="5">
    <source>
        <dbReference type="Proteomes" id="UP000051494"/>
    </source>
</evidence>
<dbReference type="Proteomes" id="UP000051494">
    <property type="component" value="Unassembled WGS sequence"/>
</dbReference>
<feature type="transmembrane region" description="Helical" evidence="2">
    <location>
        <begin position="21"/>
        <end position="50"/>
    </location>
</feature>
<accession>A0A0Q9YML3</accession>
<evidence type="ECO:0000313" key="4">
    <source>
        <dbReference type="EMBL" id="MCS5709622.1"/>
    </source>
</evidence>
<keyword evidence="2" id="KW-0472">Membrane</keyword>
<reference evidence="4" key="2">
    <citation type="journal article" date="2016" name="Genome Announc.">
        <title>Draft Genome Sequences of Two Novel Amoeba-Resistant Intranuclear Bacteria, 'Candidatus Berkiella cookevillensis' and 'Candidatus Berkiella aquae'.</title>
        <authorList>
            <person name="Mehari Y.T."/>
            <person name="Arivett B.A."/>
            <person name="Farone A.L."/>
            <person name="Gunderson J.H."/>
            <person name="Farone M.B."/>
        </authorList>
    </citation>
    <scope>NUCLEOTIDE SEQUENCE</scope>
    <source>
        <strain evidence="4">CC99</strain>
    </source>
</reference>
<feature type="transmembrane region" description="Helical" evidence="2">
    <location>
        <begin position="56"/>
        <end position="81"/>
    </location>
</feature>
<comment type="caution">
    <text evidence="3">The sequence shown here is derived from an EMBL/GenBank/DDBJ whole genome shotgun (WGS) entry which is preliminary data.</text>
</comment>
<feature type="compositionally biased region" description="Basic residues" evidence="1">
    <location>
        <begin position="465"/>
        <end position="474"/>
    </location>
</feature>
<evidence type="ECO:0000313" key="3">
    <source>
        <dbReference type="EMBL" id="KRG18706.1"/>
    </source>
</evidence>
<keyword evidence="2" id="KW-1133">Transmembrane helix</keyword>
<dbReference type="EMBL" id="LKHV01000005">
    <property type="protein sequence ID" value="KRG18706.1"/>
    <property type="molecule type" value="Genomic_DNA"/>
</dbReference>
<keyword evidence="5" id="KW-1185">Reference proteome</keyword>
<dbReference type="RefSeq" id="WP_057624297.1">
    <property type="nucleotide sequence ID" value="NZ_LKHV02000001.1"/>
</dbReference>
<sequence>MLKLSSLNFSWLARMSTGRAPVLKGLLPPLGTLFTLLATALVVSGAWWLWMGATATAALFLPFYAKTFFAICGLTVLNFVFAREIQTFMFSTREVRENFIFDKENPTDLRKLVDHVRMELNTYFKQKYGDKHVDMPMPRLLTYTDPHFEIETVEGMNPWNSAILFSSGVFNSHETGMNQRDLAAYIAAQMTKIYLQRGNSNIIVRMGIDLLSTLESLRSGNWLSKMLSTITWPLEFLFIFERSVRRSHEYEAAGVVAGIGRGMDYIHAIDQKVCPTLYKKPTTKEMNDDKKRKQRAPYNGPLKTIIGPVVDWVKTHLELPEDHRDSNLFWVALGGFVREFGFHIRELGSKNPRATRLKEHLRDLTGEGSAQTHADVKNLHEKDKVKNQALYDQIPVAHRYDVIGPAGRGKAILKEGQIALKPKISKVAEDNDVTHVPPSVLHQHGASKTKTKAANDATNTDTATKSKRPGTHRK</sequence>
<dbReference type="OrthoDB" id="343240at2"/>
<proteinExistence type="predicted"/>
<organism evidence="3">
    <name type="scientific">Candidatus Berkiella cookevillensis</name>
    <dbReference type="NCBI Taxonomy" id="437022"/>
    <lineage>
        <taxon>Bacteria</taxon>
        <taxon>Pseudomonadati</taxon>
        <taxon>Pseudomonadota</taxon>
        <taxon>Gammaproteobacteria</taxon>
        <taxon>Candidatus Berkiellales</taxon>
        <taxon>Candidatus Berkiellaceae</taxon>
        <taxon>Candidatus Berkiella</taxon>
    </lineage>
</organism>
<dbReference type="AlphaFoldDB" id="A0A0Q9YML3"/>
<evidence type="ECO:0000256" key="1">
    <source>
        <dbReference type="SAM" id="MobiDB-lite"/>
    </source>
</evidence>
<evidence type="ECO:0000256" key="2">
    <source>
        <dbReference type="SAM" id="Phobius"/>
    </source>
</evidence>
<reference evidence="3" key="1">
    <citation type="submission" date="2015-09" db="EMBL/GenBank/DDBJ databases">
        <title>Draft Genome Sequences of Two Novel Amoeba-resistant Intranuclear Bacteria, Candidatus Berkiella cookevillensis and Candidatus Berkiella aquae.</title>
        <authorList>
            <person name="Mehari Y.T."/>
            <person name="Arivett B.A."/>
            <person name="Farone A.L."/>
            <person name="Gunderson J.H."/>
            <person name="Farone M.B."/>
        </authorList>
    </citation>
    <scope>NUCLEOTIDE SEQUENCE [LARGE SCALE GENOMIC DNA]</scope>
    <source>
        <strain evidence="3">CC99</strain>
    </source>
</reference>
<gene>
    <name evidence="3" type="ORF">CC99x_01187</name>
    <name evidence="4" type="ORF">CC99x_012020</name>
</gene>